<evidence type="ECO:0000259" key="6">
    <source>
        <dbReference type="PROSITE" id="PS51332"/>
    </source>
</evidence>
<dbReference type="EMBL" id="JASTZU010000034">
    <property type="protein sequence ID" value="MDL4840718.1"/>
    <property type="molecule type" value="Genomic_DNA"/>
</dbReference>
<keyword evidence="5" id="KW-0170">Cobalt</keyword>
<dbReference type="RefSeq" id="WP_285931851.1">
    <property type="nucleotide sequence ID" value="NZ_JASTZU010000034.1"/>
</dbReference>
<dbReference type="Proteomes" id="UP001235343">
    <property type="component" value="Unassembled WGS sequence"/>
</dbReference>
<protein>
    <submittedName>
        <fullName evidence="7">Cobalamin-dependent protein</fullName>
    </submittedName>
</protein>
<evidence type="ECO:0000256" key="5">
    <source>
        <dbReference type="ARBA" id="ARBA00023285"/>
    </source>
</evidence>
<dbReference type="Gene3D" id="3.40.50.280">
    <property type="entry name" value="Cobalamin-binding domain"/>
    <property type="match status" value="1"/>
</dbReference>
<dbReference type="NCBIfam" id="TIGR00640">
    <property type="entry name" value="acid_CoA_mut_C"/>
    <property type="match status" value="1"/>
</dbReference>
<feature type="domain" description="B12-binding" evidence="6">
    <location>
        <begin position="6"/>
        <end position="135"/>
    </location>
</feature>
<gene>
    <name evidence="7" type="ORF">QQS35_09680</name>
</gene>
<evidence type="ECO:0000256" key="2">
    <source>
        <dbReference type="ARBA" id="ARBA00022628"/>
    </source>
</evidence>
<evidence type="ECO:0000256" key="1">
    <source>
        <dbReference type="ARBA" id="ARBA00001922"/>
    </source>
</evidence>
<name>A0ABT7L4E1_9BACI</name>
<evidence type="ECO:0000313" key="8">
    <source>
        <dbReference type="Proteomes" id="UP001235343"/>
    </source>
</evidence>
<organism evidence="7 8">
    <name type="scientific">Aquibacillus rhizosphaerae</name>
    <dbReference type="NCBI Taxonomy" id="3051431"/>
    <lineage>
        <taxon>Bacteria</taxon>
        <taxon>Bacillati</taxon>
        <taxon>Bacillota</taxon>
        <taxon>Bacilli</taxon>
        <taxon>Bacillales</taxon>
        <taxon>Bacillaceae</taxon>
        <taxon>Aquibacillus</taxon>
    </lineage>
</organism>
<proteinExistence type="predicted"/>
<comment type="caution">
    <text evidence="7">The sequence shown here is derived from an EMBL/GenBank/DDBJ whole genome shotgun (WGS) entry which is preliminary data.</text>
</comment>
<keyword evidence="3" id="KW-0479">Metal-binding</keyword>
<evidence type="ECO:0000313" key="7">
    <source>
        <dbReference type="EMBL" id="MDL4840718.1"/>
    </source>
</evidence>
<keyword evidence="2" id="KW-0846">Cobalamin</keyword>
<dbReference type="PANTHER" id="PTHR48101:SF1">
    <property type="entry name" value="METHYLMALONYL-COA MUTASE, LARGE SUBUNIT"/>
    <property type="match status" value="1"/>
</dbReference>
<dbReference type="PANTHER" id="PTHR48101">
    <property type="entry name" value="METHYLMALONYL-COA MUTASE, MITOCHONDRIAL-RELATED"/>
    <property type="match status" value="1"/>
</dbReference>
<comment type="cofactor">
    <cofactor evidence="1">
        <name>adenosylcob(III)alamin</name>
        <dbReference type="ChEBI" id="CHEBI:18408"/>
    </cofactor>
</comment>
<evidence type="ECO:0000256" key="3">
    <source>
        <dbReference type="ARBA" id="ARBA00022723"/>
    </source>
</evidence>
<dbReference type="PROSITE" id="PS51332">
    <property type="entry name" value="B12_BINDING"/>
    <property type="match status" value="1"/>
</dbReference>
<dbReference type="InterPro" id="IPR006158">
    <property type="entry name" value="Cobalamin-bd"/>
</dbReference>
<keyword evidence="4" id="KW-0413">Isomerase</keyword>
<reference evidence="7 8" key="1">
    <citation type="submission" date="2023-06" db="EMBL/GenBank/DDBJ databases">
        <title>Aquibacillus rhizosphaerae LR5S19.</title>
        <authorList>
            <person name="Sun J.-Q."/>
        </authorList>
    </citation>
    <scope>NUCLEOTIDE SEQUENCE [LARGE SCALE GENOMIC DNA]</scope>
    <source>
        <strain evidence="7 8">LR5S19</strain>
    </source>
</reference>
<accession>A0ABT7L4E1</accession>
<dbReference type="SUPFAM" id="SSF52242">
    <property type="entry name" value="Cobalamin (vitamin B12)-binding domain"/>
    <property type="match status" value="1"/>
</dbReference>
<dbReference type="InterPro" id="IPR036724">
    <property type="entry name" value="Cobalamin-bd_sf"/>
</dbReference>
<sequence>MKKHEQIRVLIGKVGLDGHNRGAIILAKALREKGMYTVYSGLRQSPEQIAAQAMKYNVDIIGLSSLSGAHRSLFPKVASELSKLEGRHILIIGGGLIPDSDIAFLEKRGITKVFNDSNISIEEIVNSIEQLVFKRKYSLKN</sequence>
<keyword evidence="8" id="KW-1185">Reference proteome</keyword>
<dbReference type="Pfam" id="PF02310">
    <property type="entry name" value="B12-binding"/>
    <property type="match status" value="1"/>
</dbReference>
<dbReference type="InterPro" id="IPR006159">
    <property type="entry name" value="Acid_CoA_mut_C"/>
</dbReference>
<evidence type="ECO:0000256" key="4">
    <source>
        <dbReference type="ARBA" id="ARBA00023235"/>
    </source>
</evidence>